<feature type="domain" description="FlgD Tudor-like" evidence="8">
    <location>
        <begin position="89"/>
        <end position="258"/>
    </location>
</feature>
<dbReference type="InterPro" id="IPR025965">
    <property type="entry name" value="FlgD/Vpr_Ig-like"/>
</dbReference>
<sequence>MAINEVGNNTAALDQYRQPSNSTEPKDNELGRDAFLELMVAQLNNQNPLEPTDNQAFVAQLAQFSTVEGIDKLNTTSENMMSRFNSASALQASSLVGQSVIVEGNETGLLLSGGVVSGYTEVPDSASNLQLSIEDENGVLLEQIPLGNRTSGSMSVRWDGLNMMVDGEIIDIDVNKLNRQEYYKDEDGELVLDANGDKIPVPYPAGEYVFKVTGTMGGKSEELGMQMSSRVDSVTMSGSGTVTLNLAGGRSASLDQIKQILDE</sequence>
<comment type="caution">
    <text evidence="9">The sequence shown here is derived from an EMBL/GenBank/DDBJ whole genome shotgun (WGS) entry which is preliminary data.</text>
</comment>
<dbReference type="Pfam" id="PF13860">
    <property type="entry name" value="FlgD_ig"/>
    <property type="match status" value="1"/>
</dbReference>
<dbReference type="InterPro" id="IPR025963">
    <property type="entry name" value="FLgD_Tudor"/>
</dbReference>
<reference evidence="9" key="1">
    <citation type="journal article" date="2022" name="Front. Microbiol.">
        <title>Genome-based taxonomic rearrangement of Oceanobacter-related bacteria including the description of Thalassolituus hydrocarbonoclasticus sp. nov. and Thalassolituus pacificus sp. nov. and emended description of the genus Thalassolituus.</title>
        <authorList>
            <person name="Dong C."/>
            <person name="Wei L."/>
            <person name="Wang J."/>
            <person name="Lai Q."/>
            <person name="Huang Z."/>
            <person name="Shao Z."/>
        </authorList>
    </citation>
    <scope>NUCLEOTIDE SEQUENCE</scope>
    <source>
        <strain evidence="9">59MF3M-4</strain>
    </source>
</reference>
<evidence type="ECO:0000256" key="2">
    <source>
        <dbReference type="ARBA" id="ARBA00016013"/>
    </source>
</evidence>
<keyword evidence="3 5" id="KW-1005">Bacterial flagellum biogenesis</keyword>
<comment type="similarity">
    <text evidence="1 5">Belongs to the FlgD family.</text>
</comment>
<dbReference type="Pfam" id="PF03963">
    <property type="entry name" value="FlgD"/>
    <property type="match status" value="1"/>
</dbReference>
<dbReference type="GO" id="GO:0044781">
    <property type="term" value="P:bacterial-type flagellum organization"/>
    <property type="evidence" value="ECO:0007669"/>
    <property type="project" value="UniProtKB-UniRule"/>
</dbReference>
<evidence type="ECO:0000256" key="1">
    <source>
        <dbReference type="ARBA" id="ARBA00010577"/>
    </source>
</evidence>
<evidence type="ECO:0000259" key="8">
    <source>
        <dbReference type="Pfam" id="PF13861"/>
    </source>
</evidence>
<dbReference type="InterPro" id="IPR005648">
    <property type="entry name" value="FlgD"/>
</dbReference>
<dbReference type="Proteomes" id="UP001147830">
    <property type="component" value="Unassembled WGS sequence"/>
</dbReference>
<reference evidence="9" key="2">
    <citation type="submission" date="2022-08" db="EMBL/GenBank/DDBJ databases">
        <authorList>
            <person name="Dong C."/>
        </authorList>
    </citation>
    <scope>NUCLEOTIDE SEQUENCE</scope>
    <source>
        <strain evidence="9">59MF3M-4</strain>
    </source>
</reference>
<keyword evidence="9" id="KW-0966">Cell projection</keyword>
<dbReference type="EMBL" id="JAOANI010000002">
    <property type="protein sequence ID" value="MCT7357510.1"/>
    <property type="molecule type" value="Genomic_DNA"/>
</dbReference>
<dbReference type="Gene3D" id="2.30.30.910">
    <property type="match status" value="1"/>
</dbReference>
<evidence type="ECO:0000256" key="3">
    <source>
        <dbReference type="ARBA" id="ARBA00022795"/>
    </source>
</evidence>
<evidence type="ECO:0000259" key="7">
    <source>
        <dbReference type="Pfam" id="PF13860"/>
    </source>
</evidence>
<organism evidence="9 10">
    <name type="scientific">Thalassolituus pacificus</name>
    <dbReference type="NCBI Taxonomy" id="2975440"/>
    <lineage>
        <taxon>Bacteria</taxon>
        <taxon>Pseudomonadati</taxon>
        <taxon>Pseudomonadota</taxon>
        <taxon>Gammaproteobacteria</taxon>
        <taxon>Oceanospirillales</taxon>
        <taxon>Oceanospirillaceae</taxon>
        <taxon>Thalassolituus</taxon>
    </lineage>
</organism>
<keyword evidence="9" id="KW-0969">Cilium</keyword>
<protein>
    <recommendedName>
        <fullName evidence="2 5">Basal-body rod modification protein FlgD</fullName>
    </recommendedName>
</protein>
<comment type="function">
    <text evidence="4 5">Required for flagellar hook formation. May act as a scaffolding protein.</text>
</comment>
<dbReference type="RefSeq" id="WP_260974444.1">
    <property type="nucleotide sequence ID" value="NZ_JAOANI010000002.1"/>
</dbReference>
<evidence type="ECO:0000256" key="6">
    <source>
        <dbReference type="SAM" id="MobiDB-lite"/>
    </source>
</evidence>
<evidence type="ECO:0000313" key="9">
    <source>
        <dbReference type="EMBL" id="MCT7357510.1"/>
    </source>
</evidence>
<feature type="region of interest" description="Disordered" evidence="6">
    <location>
        <begin position="1"/>
        <end position="28"/>
    </location>
</feature>
<name>A0A9X2WBU3_9GAMM</name>
<dbReference type="Gene3D" id="2.60.40.4070">
    <property type="match status" value="1"/>
</dbReference>
<gene>
    <name evidence="9" type="ORF">NYR02_00545</name>
</gene>
<feature type="domain" description="FlgD/Vpr Ig-like" evidence="7">
    <location>
        <begin position="114"/>
        <end position="162"/>
    </location>
</feature>
<evidence type="ECO:0000313" key="10">
    <source>
        <dbReference type="Proteomes" id="UP001147830"/>
    </source>
</evidence>
<dbReference type="AlphaFoldDB" id="A0A9X2WBU3"/>
<evidence type="ECO:0000256" key="4">
    <source>
        <dbReference type="ARBA" id="ARBA00024746"/>
    </source>
</evidence>
<accession>A0A9X2WBU3</accession>
<feature type="compositionally biased region" description="Polar residues" evidence="6">
    <location>
        <begin position="1"/>
        <end position="23"/>
    </location>
</feature>
<evidence type="ECO:0000256" key="5">
    <source>
        <dbReference type="RuleBase" id="RU362076"/>
    </source>
</evidence>
<proteinExistence type="inferred from homology"/>
<dbReference type="Pfam" id="PF13861">
    <property type="entry name" value="FLgD_tudor"/>
    <property type="match status" value="1"/>
</dbReference>
<keyword evidence="10" id="KW-1185">Reference proteome</keyword>
<keyword evidence="9" id="KW-0282">Flagellum</keyword>